<feature type="compositionally biased region" description="Basic and acidic residues" evidence="3">
    <location>
        <begin position="228"/>
        <end position="238"/>
    </location>
</feature>
<name>A0A7H9B6V4_ZYGMR</name>
<reference evidence="5 6" key="1">
    <citation type="submission" date="2020-07" db="EMBL/GenBank/DDBJ databases">
        <title>The yeast mating-type switching endonuclease HO is a domesticated member of an unorthodox homing genetic element family.</title>
        <authorList>
            <person name="Coughlan A.Y."/>
            <person name="Lombardi L."/>
            <person name="Braun-Galleani S."/>
            <person name="Martos A.R."/>
            <person name="Galeote V."/>
            <person name="Bigey F."/>
            <person name="Dequin S."/>
            <person name="Byrne K.P."/>
            <person name="Wolfe K.H."/>
        </authorList>
    </citation>
    <scope>NUCLEOTIDE SEQUENCE [LARGE SCALE GENOMIC DNA]</scope>
    <source>
        <strain evidence="5 6">NRRL Y-6702</strain>
    </source>
</reference>
<feature type="compositionally biased region" description="Basic and acidic residues" evidence="3">
    <location>
        <begin position="466"/>
        <end position="491"/>
    </location>
</feature>
<dbReference type="OrthoDB" id="207120at2759"/>
<feature type="compositionally biased region" description="Basic and acidic residues" evidence="3">
    <location>
        <begin position="195"/>
        <end position="206"/>
    </location>
</feature>
<evidence type="ECO:0000313" key="5">
    <source>
        <dbReference type="EMBL" id="QLG74455.1"/>
    </source>
</evidence>
<dbReference type="AlphaFoldDB" id="A0A7H9B6V4"/>
<dbReference type="EMBL" id="CP058610">
    <property type="protein sequence ID" value="QLG74455.1"/>
    <property type="molecule type" value="Genomic_DNA"/>
</dbReference>
<evidence type="ECO:0000313" key="6">
    <source>
        <dbReference type="Proteomes" id="UP000509704"/>
    </source>
</evidence>
<dbReference type="SMART" id="SM00326">
    <property type="entry name" value="SH3"/>
    <property type="match status" value="1"/>
</dbReference>
<dbReference type="KEGG" id="zmk:HG535_0G03380"/>
<feature type="compositionally biased region" description="Polar residues" evidence="3">
    <location>
        <begin position="616"/>
        <end position="627"/>
    </location>
</feature>
<feature type="region of interest" description="Disordered" evidence="3">
    <location>
        <begin position="258"/>
        <end position="798"/>
    </location>
</feature>
<dbReference type="PANTHER" id="PTHR46026:SF1">
    <property type="entry name" value="RHO-TYPE GUANINE NUCLEOTIDE EXCHANGE FACTOR, ISOFORM F"/>
    <property type="match status" value="1"/>
</dbReference>
<feature type="domain" description="SH3" evidence="4">
    <location>
        <begin position="9"/>
        <end position="73"/>
    </location>
</feature>
<dbReference type="Pfam" id="PF25459">
    <property type="entry name" value="AIM3_BBC1_C"/>
    <property type="match status" value="1"/>
</dbReference>
<dbReference type="Pfam" id="PF00018">
    <property type="entry name" value="SH3_1"/>
    <property type="match status" value="1"/>
</dbReference>
<dbReference type="InterPro" id="IPR001452">
    <property type="entry name" value="SH3_domain"/>
</dbReference>
<feature type="compositionally biased region" description="Pro residues" evidence="3">
    <location>
        <begin position="563"/>
        <end position="576"/>
    </location>
</feature>
<dbReference type="InterPro" id="IPR057402">
    <property type="entry name" value="AIM3_BBC1_C"/>
</dbReference>
<evidence type="ECO:0000259" key="4">
    <source>
        <dbReference type="PROSITE" id="PS50002"/>
    </source>
</evidence>
<protein>
    <recommendedName>
        <fullName evidence="4">SH3 domain-containing protein</fullName>
    </recommendedName>
</protein>
<feature type="compositionally biased region" description="Basic and acidic residues" evidence="3">
    <location>
        <begin position="783"/>
        <end position="793"/>
    </location>
</feature>
<organism evidence="5 6">
    <name type="scientific">Zygotorulaspora mrakii</name>
    <name type="common">Zygosaccharomyces mrakii</name>
    <dbReference type="NCBI Taxonomy" id="42260"/>
    <lineage>
        <taxon>Eukaryota</taxon>
        <taxon>Fungi</taxon>
        <taxon>Dikarya</taxon>
        <taxon>Ascomycota</taxon>
        <taxon>Saccharomycotina</taxon>
        <taxon>Saccharomycetes</taxon>
        <taxon>Saccharomycetales</taxon>
        <taxon>Saccharomycetaceae</taxon>
        <taxon>Zygotorulaspora</taxon>
    </lineage>
</organism>
<dbReference type="PANTHER" id="PTHR46026">
    <property type="entry name" value="RHO-TYPE GUANINE NUCLEOTIDE EXCHANGE FACTOR, ISOFORM F"/>
    <property type="match status" value="1"/>
</dbReference>
<feature type="compositionally biased region" description="Pro residues" evidence="3">
    <location>
        <begin position="659"/>
        <end position="682"/>
    </location>
</feature>
<dbReference type="Gene3D" id="2.30.30.40">
    <property type="entry name" value="SH3 Domains"/>
    <property type="match status" value="1"/>
</dbReference>
<feature type="compositionally biased region" description="Basic and acidic residues" evidence="3">
    <location>
        <begin position="362"/>
        <end position="373"/>
    </location>
</feature>
<dbReference type="PROSITE" id="PS50002">
    <property type="entry name" value="SH3"/>
    <property type="match status" value="1"/>
</dbReference>
<keyword evidence="1 2" id="KW-0728">SH3 domain</keyword>
<evidence type="ECO:0000256" key="1">
    <source>
        <dbReference type="ARBA" id="ARBA00022443"/>
    </source>
</evidence>
<dbReference type="RefSeq" id="XP_037146180.1">
    <property type="nucleotide sequence ID" value="XM_037290285.1"/>
</dbReference>
<dbReference type="InterPro" id="IPR035552">
    <property type="entry name" value="Mti1_SH3"/>
</dbReference>
<feature type="compositionally biased region" description="Basic and acidic residues" evidence="3">
    <location>
        <begin position="289"/>
        <end position="308"/>
    </location>
</feature>
<dbReference type="FunFam" id="2.30.30.40:FF:000316">
    <property type="entry name" value="Myosin tail region-interacting protein MTI1"/>
    <property type="match status" value="1"/>
</dbReference>
<evidence type="ECO:0000256" key="2">
    <source>
        <dbReference type="PROSITE-ProRule" id="PRU00192"/>
    </source>
</evidence>
<feature type="compositionally biased region" description="Basic and acidic residues" evidence="3">
    <location>
        <begin position="324"/>
        <end position="352"/>
    </location>
</feature>
<feature type="compositionally biased region" description="Acidic residues" evidence="3">
    <location>
        <begin position="123"/>
        <end position="132"/>
    </location>
</feature>
<evidence type="ECO:0000256" key="3">
    <source>
        <dbReference type="SAM" id="MobiDB-lite"/>
    </source>
</evidence>
<feature type="compositionally biased region" description="Pro residues" evidence="3">
    <location>
        <begin position="717"/>
        <end position="726"/>
    </location>
</feature>
<dbReference type="InterPro" id="IPR036028">
    <property type="entry name" value="SH3-like_dom_sf"/>
</dbReference>
<feature type="region of interest" description="Disordered" evidence="3">
    <location>
        <begin position="74"/>
        <end position="246"/>
    </location>
</feature>
<feature type="compositionally biased region" description="Acidic residues" evidence="3">
    <location>
        <begin position="374"/>
        <end position="384"/>
    </location>
</feature>
<dbReference type="Proteomes" id="UP000509704">
    <property type="component" value="Chromosome 7"/>
</dbReference>
<feature type="compositionally biased region" description="Polar residues" evidence="3">
    <location>
        <begin position="179"/>
        <end position="188"/>
    </location>
</feature>
<proteinExistence type="predicted"/>
<sequence>MIAAMAEPAVPFEVVAQFPYKSDFEDDLNFDKGQAITVTSIEDEEWYFGEYAKENGDLVEGIFPKTFVAVQVSSSSASIGETSERARELGETGASKHPKTEQIIEEPTGDSVQEKTREKDAGTEDDEEEDFVDAISPASPTSPSLKGKLSMFENDNHTVPKPRASELFGVEETSVKKTAGTNPFNSNGVPFPGRELTESARGKASDIAEPINRGNAQKEEQLQEPEEDIPKMSLKERIAMLQEQQRLQAEKELEKMKKLVKREEENAPADFSDDQEKSDDLVEEPTLDLGKEDEKTDPSREPIKRKGSIESPAANKVDADEFDPSDRYEEANVEDPNREDHPTRLVEEKHQEELEEDEDKEENEKDAEQKSEGSEESEESEDDEEHRRAALRNRMARLAGAGRFGGAAGFNPFGMPASMSSDLTPEKHKKSAKKETIAQEDSLPQAVPVMPFADPQALSSLNRKLTKTDSEEIPSKKSGAEEPKDSEKSAPEAEDIGPSEETNANNDEAEPKKRGSWLNSVDNEEITDSNKIAVEEDTEGYESSDDFSETDVRSTLPEVPCMKEPPVPPISAPSPPVSHEHEVEEGEILSPSHAAPPIPIFNREDPPTAGSRGDEVSTNASVPNKSKQAIHYDPPPVPVPSVSGDSQAEASSRHVPPVSAVPPLPADIPVKPPHPPTLPYIPPVELLNEQARKEVTPPPPLLASGSTAPSAPSHSVPAPPAPPAPPARDSHHFKSAPPPIPTSAHHPPIPSNRRTIMSDDLQQAPEVPTAPSAPPPNLQADALTEKPNKEGPDSFHQSTAQFDSSDLWWLNKKVPTALFNNKIKFLMEVDDRLVEKRLLERLIIRDFYFLFEDFSQLHLAIEYDLSNPERTVSSSQKFVPCKSDIDRLNTFSEKYGSFIFKQAHSLIHSTSSGLVGTILSKLAKEIIMPIDQRTFGITMFSHKAGQSINLVDLKNVKAGDILVIRKGKFESHKKLGIKDTVMVGMEITPYASVVTDFDFNKNKLRVIEEHNGKIVQSSYRLDHMKSGKLKVFRVIGRSYVGW</sequence>
<feature type="compositionally biased region" description="Acidic residues" evidence="3">
    <location>
        <begin position="535"/>
        <end position="549"/>
    </location>
</feature>
<dbReference type="CDD" id="cd11887">
    <property type="entry name" value="SH3_Bbc1"/>
    <property type="match status" value="1"/>
</dbReference>
<keyword evidence="6" id="KW-1185">Reference proteome</keyword>
<dbReference type="GeneID" id="59238238"/>
<accession>A0A7H9B6V4</accession>
<gene>
    <name evidence="5" type="ORF">HG535_0G03380</name>
</gene>
<feature type="compositionally biased region" description="Basic and acidic residues" evidence="3">
    <location>
        <begin position="112"/>
        <end position="122"/>
    </location>
</feature>
<dbReference type="SUPFAM" id="SSF50044">
    <property type="entry name" value="SH3-domain"/>
    <property type="match status" value="1"/>
</dbReference>